<evidence type="ECO:0000259" key="2">
    <source>
        <dbReference type="Pfam" id="PF03184"/>
    </source>
</evidence>
<reference evidence="3" key="1">
    <citation type="journal article" date="2023" name="Insect Mol. Biol.">
        <title>Genome sequencing provides insights into the evolution of gene families encoding plant cell wall-degrading enzymes in longhorned beetles.</title>
        <authorList>
            <person name="Shin N.R."/>
            <person name="Okamura Y."/>
            <person name="Kirsch R."/>
            <person name="Pauchet Y."/>
        </authorList>
    </citation>
    <scope>NUCLEOTIDE SEQUENCE</scope>
    <source>
        <strain evidence="3">AMC_N1</strain>
    </source>
</reference>
<dbReference type="PANTHER" id="PTHR19303:SF74">
    <property type="entry name" value="POGO TRANSPOSABLE ELEMENT WITH KRAB DOMAIN"/>
    <property type="match status" value="1"/>
</dbReference>
<dbReference type="InterPro" id="IPR050863">
    <property type="entry name" value="CenT-Element_Derived"/>
</dbReference>
<gene>
    <name evidence="3" type="ORF">NQ318_015293</name>
</gene>
<feature type="compositionally biased region" description="Basic and acidic residues" evidence="1">
    <location>
        <begin position="241"/>
        <end position="272"/>
    </location>
</feature>
<comment type="caution">
    <text evidence="3">The sequence shown here is derived from an EMBL/GenBank/DDBJ whole genome shotgun (WGS) entry which is preliminary data.</text>
</comment>
<dbReference type="AlphaFoldDB" id="A0AAV8XD06"/>
<organism evidence="3 4">
    <name type="scientific">Aromia moschata</name>
    <dbReference type="NCBI Taxonomy" id="1265417"/>
    <lineage>
        <taxon>Eukaryota</taxon>
        <taxon>Metazoa</taxon>
        <taxon>Ecdysozoa</taxon>
        <taxon>Arthropoda</taxon>
        <taxon>Hexapoda</taxon>
        <taxon>Insecta</taxon>
        <taxon>Pterygota</taxon>
        <taxon>Neoptera</taxon>
        <taxon>Endopterygota</taxon>
        <taxon>Coleoptera</taxon>
        <taxon>Polyphaga</taxon>
        <taxon>Cucujiformia</taxon>
        <taxon>Chrysomeloidea</taxon>
        <taxon>Cerambycidae</taxon>
        <taxon>Cerambycinae</taxon>
        <taxon>Callichromatini</taxon>
        <taxon>Aromia</taxon>
    </lineage>
</organism>
<keyword evidence="4" id="KW-1185">Reference proteome</keyword>
<dbReference type="PANTHER" id="PTHR19303">
    <property type="entry name" value="TRANSPOSON"/>
    <property type="match status" value="1"/>
</dbReference>
<dbReference type="GO" id="GO:0005634">
    <property type="term" value="C:nucleus"/>
    <property type="evidence" value="ECO:0007669"/>
    <property type="project" value="TreeGrafter"/>
</dbReference>
<sequence>MELQITGAKYAGKDWFTNFISRNPTLSIRNPEATSHARAVNFNKVNVNKFYDNLSRVLDRYKFGASDIYNIDETGYKTGWRNNFRRTRYVGTLVTVCIAVNAIGNIVPGVLNLAFEHKVLVLLDNHDSHLYVPIINYCKENGIVLLSFPPHTSHKLHPLDRSVYEPFKCYFNSCMDSWMKTHPGQTMTIYDIPGIVAEAFSRATRSVNVIAGFKVSGILPYNRLVFEDDEFASSTVTGRQLPEHLQEDPEEERAGKEPRPGPSRERVPDEGDCSRRFARFQNAFCLKESLKRGRSTAPF</sequence>
<dbReference type="EMBL" id="JAPWTK010000708">
    <property type="protein sequence ID" value="KAJ8936826.1"/>
    <property type="molecule type" value="Genomic_DNA"/>
</dbReference>
<evidence type="ECO:0000256" key="1">
    <source>
        <dbReference type="SAM" id="MobiDB-lite"/>
    </source>
</evidence>
<feature type="region of interest" description="Disordered" evidence="1">
    <location>
        <begin position="236"/>
        <end position="272"/>
    </location>
</feature>
<dbReference type="Pfam" id="PF03184">
    <property type="entry name" value="DDE_1"/>
    <property type="match status" value="1"/>
</dbReference>
<proteinExistence type="predicted"/>
<dbReference type="Proteomes" id="UP001162162">
    <property type="component" value="Unassembled WGS sequence"/>
</dbReference>
<dbReference type="InterPro" id="IPR004875">
    <property type="entry name" value="DDE_SF_endonuclease_dom"/>
</dbReference>
<protein>
    <recommendedName>
        <fullName evidence="2">DDE-1 domain-containing protein</fullName>
    </recommendedName>
</protein>
<evidence type="ECO:0000313" key="3">
    <source>
        <dbReference type="EMBL" id="KAJ8936826.1"/>
    </source>
</evidence>
<name>A0AAV8XD06_9CUCU</name>
<evidence type="ECO:0000313" key="4">
    <source>
        <dbReference type="Proteomes" id="UP001162162"/>
    </source>
</evidence>
<feature type="domain" description="DDE-1" evidence="2">
    <location>
        <begin position="116"/>
        <end position="179"/>
    </location>
</feature>
<accession>A0AAV8XD06</accession>
<dbReference type="GO" id="GO:0003677">
    <property type="term" value="F:DNA binding"/>
    <property type="evidence" value="ECO:0007669"/>
    <property type="project" value="TreeGrafter"/>
</dbReference>